<dbReference type="SMART" id="SM00393">
    <property type="entry name" value="R3H"/>
    <property type="match status" value="1"/>
</dbReference>
<dbReference type="Gene3D" id="3.30.1370.50">
    <property type="entry name" value="R3H-like domain"/>
    <property type="match status" value="1"/>
</dbReference>
<dbReference type="SUPFAM" id="SSF82708">
    <property type="entry name" value="R3H domain"/>
    <property type="match status" value="1"/>
</dbReference>
<dbReference type="PANTHER" id="PTHR12360:SF12">
    <property type="entry name" value="TRANSCRIPTIONAL REPRESSOR NF-X1"/>
    <property type="match status" value="1"/>
</dbReference>
<feature type="region of interest" description="Disordered" evidence="11">
    <location>
        <begin position="805"/>
        <end position="833"/>
    </location>
</feature>
<keyword evidence="6" id="KW-0862">Zinc</keyword>
<evidence type="ECO:0000256" key="4">
    <source>
        <dbReference type="ARBA" id="ARBA00022737"/>
    </source>
</evidence>
<keyword evidence="5 10" id="KW-0863">Zinc-finger</keyword>
<evidence type="ECO:0000256" key="6">
    <source>
        <dbReference type="ARBA" id="ARBA00022833"/>
    </source>
</evidence>
<dbReference type="GO" id="GO:0000977">
    <property type="term" value="F:RNA polymerase II transcription regulatory region sequence-specific DNA binding"/>
    <property type="evidence" value="ECO:0007669"/>
    <property type="project" value="TreeGrafter"/>
</dbReference>
<dbReference type="GO" id="GO:0005634">
    <property type="term" value="C:nucleus"/>
    <property type="evidence" value="ECO:0007669"/>
    <property type="project" value="UniProtKB-SubCell"/>
</dbReference>
<keyword evidence="4" id="KW-0677">Repeat</keyword>
<evidence type="ECO:0000256" key="3">
    <source>
        <dbReference type="ARBA" id="ARBA00022723"/>
    </source>
</evidence>
<evidence type="ECO:0000256" key="1">
    <source>
        <dbReference type="ARBA" id="ARBA00004123"/>
    </source>
</evidence>
<dbReference type="PROSITE" id="PS51061">
    <property type="entry name" value="R3H"/>
    <property type="match status" value="1"/>
</dbReference>
<dbReference type="Proteomes" id="UP001174909">
    <property type="component" value="Unassembled WGS sequence"/>
</dbReference>
<dbReference type="InterPro" id="IPR000967">
    <property type="entry name" value="Znf_NFX1"/>
</dbReference>
<dbReference type="InterPro" id="IPR001374">
    <property type="entry name" value="R3H_dom"/>
</dbReference>
<dbReference type="SMART" id="SM00438">
    <property type="entry name" value="ZnF_NFX"/>
    <property type="match status" value="9"/>
</dbReference>
<dbReference type="InterPro" id="IPR019786">
    <property type="entry name" value="Zinc_finger_PHD-type_CS"/>
</dbReference>
<evidence type="ECO:0000259" key="12">
    <source>
        <dbReference type="PROSITE" id="PS50016"/>
    </source>
</evidence>
<keyword evidence="9" id="KW-0539">Nucleus</keyword>
<dbReference type="InterPro" id="IPR034078">
    <property type="entry name" value="NFX1_fam"/>
</dbReference>
<dbReference type="InterPro" id="IPR036867">
    <property type="entry name" value="R3H_dom_sf"/>
</dbReference>
<evidence type="ECO:0000313" key="15">
    <source>
        <dbReference type="EMBL" id="CAI8001585.1"/>
    </source>
</evidence>
<dbReference type="GO" id="GO:0000981">
    <property type="term" value="F:DNA-binding transcription factor activity, RNA polymerase II-specific"/>
    <property type="evidence" value="ECO:0007669"/>
    <property type="project" value="TreeGrafter"/>
</dbReference>
<evidence type="ECO:0000256" key="2">
    <source>
        <dbReference type="ARBA" id="ARBA00007269"/>
    </source>
</evidence>
<gene>
    <name evidence="15" type="ORF">GBAR_LOCUS3216</name>
</gene>
<sequence length="847" mass="93218">MYDMSVPGIKMKAENEGDRRGHKRSSHSATQKKGRGKQVMPSLQSSELTEQLTSGSYSCMVCCDRVRDRDAVWSCKECHHVFHLGCIGKWAAAPASLVSEKEPSEGWRCPACQNPSDVVPTVYKCYCGKLINPRPRARGELTVPHSCGELCGRSLARNPLSSCQHKCQLLCHPGPCPPCPVTVNRSCPCGRQKYQVRCSKGEELPSCGSECGRRLKCGRHHCTQSCHSGSCGDCTMMLTQHCHCGRSHREVVCGETGEEGEEERYGCSLVCGRELNCGNHLCELSCHPAPCPPCPLLPAHVTACPCGATPLSALLSPDQSRTSCLDPVPTCNRSCGRVLPCSTKAEPHFCPAGCHEGPCPRCEKSRLVRCRCGRGSTRVECQNLEGIGDFVCDKPCNKMKSCGRHRCNTRCCMDANHQCTLVCGKRLRCGIHNCMEQCHRGHCEQCWEYSYEELTCHCGAEILYPPLPCGTRPPTCKRVCARMHSCDHNVFHSCHNEEECPPCTVLTVKMCMGEHEKRYNIPCHIADVSCGMPCGKDLPCGRHKCLKLCHRGACTDSLAQQCRQPCQTPRKYCSHVCGETCHVGSECPDIPCKAEVVLTCKCGRMKERVLCGASSSGIMQQAFHKILSKDLGAKIRDLQSGHSVSLGRVSLASLSRDKDSLDCDEVCAQIERNRTLAEALGITSPVLDPLESPLPKYPSTLLDQARRDTAVAASLEEELKSFVDSVMKSQGPGDQARRHKFQPMANHERRMVHELAPHYGCDSLSYDSEPLRHVTVSTKKCRAKFPTLSLMKMLDKERLKVATPTPVNLPSERGSSPGKISGPLEIERTKTPAVREPVTDYFADNLS</sequence>
<name>A0AA35R2D7_GEOBA</name>
<feature type="region of interest" description="Disordered" evidence="11">
    <location>
        <begin position="1"/>
        <end position="45"/>
    </location>
</feature>
<comment type="caution">
    <text evidence="15">The sequence shown here is derived from an EMBL/GenBank/DDBJ whole genome shotgun (WGS) entry which is preliminary data.</text>
</comment>
<feature type="domain" description="R3H" evidence="14">
    <location>
        <begin position="709"/>
        <end position="780"/>
    </location>
</feature>
<comment type="subcellular location">
    <subcellularLocation>
        <location evidence="1">Nucleus</location>
    </subcellularLocation>
</comment>
<dbReference type="SUPFAM" id="SSF57850">
    <property type="entry name" value="RING/U-box"/>
    <property type="match status" value="1"/>
</dbReference>
<keyword evidence="7" id="KW-0805">Transcription regulation</keyword>
<reference evidence="15" key="1">
    <citation type="submission" date="2023-03" db="EMBL/GenBank/DDBJ databases">
        <authorList>
            <person name="Steffen K."/>
            <person name="Cardenas P."/>
        </authorList>
    </citation>
    <scope>NUCLEOTIDE SEQUENCE</scope>
</reference>
<accession>A0AA35R2D7</accession>
<dbReference type="GO" id="GO:0000122">
    <property type="term" value="P:negative regulation of transcription by RNA polymerase II"/>
    <property type="evidence" value="ECO:0007669"/>
    <property type="project" value="TreeGrafter"/>
</dbReference>
<comment type="similarity">
    <text evidence="2">Belongs to the NFX1 family.</text>
</comment>
<dbReference type="AlphaFoldDB" id="A0AA35R2D7"/>
<keyword evidence="3" id="KW-0479">Metal-binding</keyword>
<feature type="domain" description="RING-type" evidence="13">
    <location>
        <begin position="59"/>
        <end position="113"/>
    </location>
</feature>
<dbReference type="InterPro" id="IPR019787">
    <property type="entry name" value="Znf_PHD-finger"/>
</dbReference>
<keyword evidence="16" id="KW-1185">Reference proteome</keyword>
<dbReference type="PROSITE" id="PS01359">
    <property type="entry name" value="ZF_PHD_1"/>
    <property type="match status" value="1"/>
</dbReference>
<evidence type="ECO:0000256" key="11">
    <source>
        <dbReference type="SAM" id="MobiDB-lite"/>
    </source>
</evidence>
<dbReference type="InterPro" id="IPR001841">
    <property type="entry name" value="Znf_RING"/>
</dbReference>
<evidence type="ECO:0000256" key="8">
    <source>
        <dbReference type="ARBA" id="ARBA00023163"/>
    </source>
</evidence>
<dbReference type="Pfam" id="PF01424">
    <property type="entry name" value="R3H"/>
    <property type="match status" value="1"/>
</dbReference>
<keyword evidence="8" id="KW-0804">Transcription</keyword>
<evidence type="ECO:0000256" key="10">
    <source>
        <dbReference type="PROSITE-ProRule" id="PRU00175"/>
    </source>
</evidence>
<organism evidence="15 16">
    <name type="scientific">Geodia barretti</name>
    <name type="common">Barrett's horny sponge</name>
    <dbReference type="NCBI Taxonomy" id="519541"/>
    <lineage>
        <taxon>Eukaryota</taxon>
        <taxon>Metazoa</taxon>
        <taxon>Porifera</taxon>
        <taxon>Demospongiae</taxon>
        <taxon>Heteroscleromorpha</taxon>
        <taxon>Tetractinellida</taxon>
        <taxon>Astrophorina</taxon>
        <taxon>Geodiidae</taxon>
        <taxon>Geodia</taxon>
    </lineage>
</organism>
<dbReference type="SMART" id="SM00184">
    <property type="entry name" value="RING"/>
    <property type="match status" value="1"/>
</dbReference>
<protein>
    <submittedName>
        <fullName evidence="15">Transcriptional repressor NF-X1</fullName>
    </submittedName>
</protein>
<evidence type="ECO:0000259" key="13">
    <source>
        <dbReference type="PROSITE" id="PS50089"/>
    </source>
</evidence>
<feature type="compositionally biased region" description="Basic residues" evidence="11">
    <location>
        <begin position="20"/>
        <end position="36"/>
    </location>
</feature>
<dbReference type="EMBL" id="CASHTH010000445">
    <property type="protein sequence ID" value="CAI8001585.1"/>
    <property type="molecule type" value="Genomic_DNA"/>
</dbReference>
<dbReference type="GO" id="GO:0008270">
    <property type="term" value="F:zinc ion binding"/>
    <property type="evidence" value="ECO:0007669"/>
    <property type="project" value="UniProtKB-KW"/>
</dbReference>
<evidence type="ECO:0000256" key="7">
    <source>
        <dbReference type="ARBA" id="ARBA00023015"/>
    </source>
</evidence>
<dbReference type="PANTHER" id="PTHR12360">
    <property type="entry name" value="NUCLEAR TRANSCRIPTION FACTOR, X-BOX BINDING 1 NFX1"/>
    <property type="match status" value="1"/>
</dbReference>
<feature type="domain" description="PHD-type" evidence="12">
    <location>
        <begin position="56"/>
        <end position="115"/>
    </location>
</feature>
<proteinExistence type="inferred from homology"/>
<evidence type="ECO:0000256" key="5">
    <source>
        <dbReference type="ARBA" id="ARBA00022771"/>
    </source>
</evidence>
<dbReference type="PROSITE" id="PS50016">
    <property type="entry name" value="ZF_PHD_2"/>
    <property type="match status" value="1"/>
</dbReference>
<evidence type="ECO:0000313" key="16">
    <source>
        <dbReference type="Proteomes" id="UP001174909"/>
    </source>
</evidence>
<dbReference type="PROSITE" id="PS50089">
    <property type="entry name" value="ZF_RING_2"/>
    <property type="match status" value="1"/>
</dbReference>
<evidence type="ECO:0000259" key="14">
    <source>
        <dbReference type="PROSITE" id="PS51061"/>
    </source>
</evidence>
<dbReference type="Pfam" id="PF01422">
    <property type="entry name" value="zf-NF-X1"/>
    <property type="match status" value="8"/>
</dbReference>
<dbReference type="CDD" id="cd06008">
    <property type="entry name" value="NF-X1-zinc-finger"/>
    <property type="match status" value="5"/>
</dbReference>
<evidence type="ECO:0000256" key="9">
    <source>
        <dbReference type="ARBA" id="ARBA00023242"/>
    </source>
</evidence>